<organism evidence="2 3">
    <name type="scientific">Streptomyces lusitanus</name>
    <dbReference type="NCBI Taxonomy" id="68232"/>
    <lineage>
        <taxon>Bacteria</taxon>
        <taxon>Bacillati</taxon>
        <taxon>Actinomycetota</taxon>
        <taxon>Actinomycetes</taxon>
        <taxon>Kitasatosporales</taxon>
        <taxon>Streptomycetaceae</taxon>
        <taxon>Streptomyces</taxon>
    </lineage>
</organism>
<dbReference type="Gene3D" id="1.10.4080.10">
    <property type="entry name" value="ADP-ribosylation/Crystallin J1"/>
    <property type="match status" value="1"/>
</dbReference>
<dbReference type="Pfam" id="PF03747">
    <property type="entry name" value="ADP_ribosyl_GH"/>
    <property type="match status" value="1"/>
</dbReference>
<dbReference type="EMBL" id="JASKMA010000013">
    <property type="protein sequence ID" value="MDT6985608.1"/>
    <property type="molecule type" value="Genomic_DNA"/>
</dbReference>
<feature type="region of interest" description="Disordered" evidence="1">
    <location>
        <begin position="1"/>
        <end position="178"/>
    </location>
</feature>
<dbReference type="RefSeq" id="WP_394312674.1">
    <property type="nucleotide sequence ID" value="NZ_JASKMA010000013.1"/>
</dbReference>
<feature type="compositionally biased region" description="Pro residues" evidence="1">
    <location>
        <begin position="75"/>
        <end position="84"/>
    </location>
</feature>
<dbReference type="InterPro" id="IPR005502">
    <property type="entry name" value="Ribosyl_crysJ1"/>
</dbReference>
<sequence length="548" mass="55116">MTSTTPAPTTDDPPAPAPAAEAPPTPAPAAEDPPTPAPGRDDALAPGPAPDGLLGPAPGQDDALAPASRRGGPLAPTPGGPLAPTPGQDDALATAPTTAEPLAPAPERDDPLTPAPGQDDALAPAPATHVPLAPAPERDDPLVPAPGQDGALAPAPRRDDAAPVPRTPAAPSLSPRPRREAVEGLLLGLAAGDAAGWPAARHRAARMPEWTRRLTRELDTFAEQNATTTLPVPIALNQPPEPLRLGPSDDAEWAAFAAEAVLRAGDDTVLGDLSRERRTRAAIDLTWNAIAAEVAAATERAPETESAVLPLRARISVRAGLGNLATGLRPPATGHDNPHYFDDAACVRACVLAVAHPGDPRAAADLAEFDARYTQDGDGVHGARAMAAAVSLALAGADPDACAAAACAELPEDTEIGRNARHALALAADADSAFALVPPLEHQIVDHVYSYGVAAAETVPVALALTTAARGRIAEAVPAAACLSRVADSAPALAGALTGALGGSGAIPASWRESCRTLSGCVLPRLTGTDLVELAGLLEAAQPTAPGG</sequence>
<evidence type="ECO:0000313" key="2">
    <source>
        <dbReference type="EMBL" id="MDT6985608.1"/>
    </source>
</evidence>
<reference evidence="2 3" key="1">
    <citation type="submission" date="2023-05" db="EMBL/GenBank/DDBJ databases">
        <title>Streptomyces fuscus sp. nov., a brown-black pigment producing actinomyces isolated from dry sand of Sea duck farm.</title>
        <authorList>
            <person name="Xie J."/>
            <person name="Shen N."/>
        </authorList>
    </citation>
    <scope>NUCLEOTIDE SEQUENCE [LARGE SCALE GENOMIC DNA]</scope>
    <source>
        <strain evidence="2 3">CGMCC 4.1745</strain>
    </source>
</reference>
<feature type="compositionally biased region" description="Pro residues" evidence="1">
    <location>
        <begin position="11"/>
        <end position="37"/>
    </location>
</feature>
<dbReference type="PANTHER" id="PTHR16222:SF12">
    <property type="entry name" value="ADP-RIBOSYLGLYCOHYDROLASE-RELATED"/>
    <property type="match status" value="1"/>
</dbReference>
<keyword evidence="3" id="KW-1185">Reference proteome</keyword>
<accession>A0ABU3JUI7</accession>
<evidence type="ECO:0000256" key="1">
    <source>
        <dbReference type="SAM" id="MobiDB-lite"/>
    </source>
</evidence>
<dbReference type="PANTHER" id="PTHR16222">
    <property type="entry name" value="ADP-RIBOSYLGLYCOHYDROLASE"/>
    <property type="match status" value="1"/>
</dbReference>
<proteinExistence type="predicted"/>
<dbReference type="SUPFAM" id="SSF101478">
    <property type="entry name" value="ADP-ribosylglycohydrolase"/>
    <property type="match status" value="1"/>
</dbReference>
<dbReference type="InterPro" id="IPR050792">
    <property type="entry name" value="ADP-ribosylglycohydrolase"/>
</dbReference>
<protein>
    <submittedName>
        <fullName evidence="2">ADP-ribosylglycohydrolase family protein</fullName>
    </submittedName>
</protein>
<comment type="caution">
    <text evidence="2">The sequence shown here is derived from an EMBL/GenBank/DDBJ whole genome shotgun (WGS) entry which is preliminary data.</text>
</comment>
<feature type="compositionally biased region" description="Low complexity" evidence="1">
    <location>
        <begin position="1"/>
        <end position="10"/>
    </location>
</feature>
<name>A0ABU3JUI7_9ACTN</name>
<dbReference type="InterPro" id="IPR036705">
    <property type="entry name" value="Ribosyl_crysJ1_sf"/>
</dbReference>
<dbReference type="Proteomes" id="UP001249760">
    <property type="component" value="Unassembled WGS sequence"/>
</dbReference>
<feature type="compositionally biased region" description="Low complexity" evidence="1">
    <location>
        <begin position="44"/>
        <end position="62"/>
    </location>
</feature>
<gene>
    <name evidence="2" type="ORF">QNO04_19290</name>
</gene>
<feature type="compositionally biased region" description="Low complexity" evidence="1">
    <location>
        <begin position="85"/>
        <end position="102"/>
    </location>
</feature>
<feature type="compositionally biased region" description="Low complexity" evidence="1">
    <location>
        <begin position="162"/>
        <end position="175"/>
    </location>
</feature>
<evidence type="ECO:0000313" key="3">
    <source>
        <dbReference type="Proteomes" id="UP001249760"/>
    </source>
</evidence>